<evidence type="ECO:0000256" key="4">
    <source>
        <dbReference type="SAM" id="MobiDB-lite"/>
    </source>
</evidence>
<dbReference type="Gene3D" id="1.10.246.220">
    <property type="match status" value="1"/>
</dbReference>
<dbReference type="InterPro" id="IPR001005">
    <property type="entry name" value="SANT/Myb"/>
</dbReference>
<feature type="domain" description="Myb-like" evidence="5">
    <location>
        <begin position="385"/>
        <end position="440"/>
    </location>
</feature>
<feature type="region of interest" description="Disordered" evidence="4">
    <location>
        <begin position="211"/>
        <end position="236"/>
    </location>
</feature>
<evidence type="ECO:0000256" key="3">
    <source>
        <dbReference type="ARBA" id="ARBA00023242"/>
    </source>
</evidence>
<dbReference type="Proteomes" id="UP000015453">
    <property type="component" value="Unassembled WGS sequence"/>
</dbReference>
<dbReference type="InterPro" id="IPR009057">
    <property type="entry name" value="Homeodomain-like_sf"/>
</dbReference>
<dbReference type="GO" id="GO:0005634">
    <property type="term" value="C:nucleus"/>
    <property type="evidence" value="ECO:0007669"/>
    <property type="project" value="UniProtKB-SubCell"/>
</dbReference>
<dbReference type="SUPFAM" id="SSF46689">
    <property type="entry name" value="Homeodomain-like"/>
    <property type="match status" value="1"/>
</dbReference>
<sequence length="485" mass="54016">MARLDDYGFDGYYHLPPVPRAARSIRAKLSRSRTRCLFRKRAADADAGPHRNSFAFDLLSNEEADFCKGGRGDFLVTELVSDRRDEPERPASGITCCSDGGGGGGGSGNDECRLRLGMFSPPMPSSSSLQEEQQDGYVNNNNNKEEEEWDDDEEKKPPAFVSSADSVRHDNENLSLKKPFGEDNDEGISDPNRKSSSRCFRDYPFKKRKLFDSQAIPTPSGGGGGGHDSSPLRSHDSKVKLKIKSFKVPELVIEIPETATIGSLQRRVMKAITAVLGGGLRVGVTLHGKKIRDDTKTLLQAGICHENSRIDALGFSLEPSPPTPPLQIHPENRTTPLPMIPPPMMMMMIAGQNNSDRDSPSRRRLTATESKALVPFRKSKRSESAQRRIRRPFTVAEVEALVQAVEKLGTGRWRDVKLRAFENAKHRTYVDLKDKWKTLVHTARISPQQRRGEPVPQELLDRVLTAHAFWSQQQLKAQPNSSLLL</sequence>
<dbReference type="SMART" id="SM00717">
    <property type="entry name" value="SANT"/>
    <property type="match status" value="1"/>
</dbReference>
<dbReference type="AlphaFoldDB" id="S8CDQ8"/>
<dbReference type="InterPro" id="IPR031105">
    <property type="entry name" value="TRP_plant"/>
</dbReference>
<dbReference type="PROSITE" id="PS51294">
    <property type="entry name" value="HTH_MYB"/>
    <property type="match status" value="1"/>
</dbReference>
<comment type="caution">
    <text evidence="7">The sequence shown here is derived from an EMBL/GenBank/DDBJ whole genome shotgun (WGS) entry which is preliminary data.</text>
</comment>
<feature type="compositionally biased region" description="Gly residues" evidence="4">
    <location>
        <begin position="99"/>
        <end position="108"/>
    </location>
</feature>
<accession>S8CDQ8</accession>
<evidence type="ECO:0000259" key="6">
    <source>
        <dbReference type="PROSITE" id="PS51294"/>
    </source>
</evidence>
<keyword evidence="8" id="KW-1185">Reference proteome</keyword>
<dbReference type="PANTHER" id="PTHR21717">
    <property type="entry name" value="TELOMERIC REPEAT BINDING PROTEIN"/>
    <property type="match status" value="1"/>
</dbReference>
<gene>
    <name evidence="7" type="ORF">M569_12160</name>
</gene>
<dbReference type="InterPro" id="IPR057625">
    <property type="entry name" value="TPR1-6-like_ubiquitin"/>
</dbReference>
<evidence type="ECO:0000313" key="7">
    <source>
        <dbReference type="EMBL" id="EPS62631.1"/>
    </source>
</evidence>
<evidence type="ECO:0000313" key="8">
    <source>
        <dbReference type="Proteomes" id="UP000015453"/>
    </source>
</evidence>
<keyword evidence="2" id="KW-0238">DNA-binding</keyword>
<dbReference type="InterPro" id="IPR017930">
    <property type="entry name" value="Myb_dom"/>
</dbReference>
<dbReference type="PROSITE" id="PS50090">
    <property type="entry name" value="MYB_LIKE"/>
    <property type="match status" value="1"/>
</dbReference>
<dbReference type="OrthoDB" id="913832at2759"/>
<evidence type="ECO:0000256" key="1">
    <source>
        <dbReference type="ARBA" id="ARBA00004123"/>
    </source>
</evidence>
<protein>
    <submittedName>
        <fullName evidence="7">Uncharacterized protein</fullName>
    </submittedName>
</protein>
<name>S8CDQ8_9LAMI</name>
<dbReference type="Pfam" id="PF23603">
    <property type="entry name" value="Ubiquitin_TPR1"/>
    <property type="match status" value="1"/>
</dbReference>
<comment type="subcellular location">
    <subcellularLocation>
        <location evidence="1">Nucleus</location>
    </subcellularLocation>
</comment>
<organism evidence="7 8">
    <name type="scientific">Genlisea aurea</name>
    <dbReference type="NCBI Taxonomy" id="192259"/>
    <lineage>
        <taxon>Eukaryota</taxon>
        <taxon>Viridiplantae</taxon>
        <taxon>Streptophyta</taxon>
        <taxon>Embryophyta</taxon>
        <taxon>Tracheophyta</taxon>
        <taxon>Spermatophyta</taxon>
        <taxon>Magnoliopsida</taxon>
        <taxon>eudicotyledons</taxon>
        <taxon>Gunneridae</taxon>
        <taxon>Pentapetalae</taxon>
        <taxon>asterids</taxon>
        <taxon>lamiids</taxon>
        <taxon>Lamiales</taxon>
        <taxon>Lentibulariaceae</taxon>
        <taxon>Genlisea</taxon>
    </lineage>
</organism>
<feature type="domain" description="HTH myb-type" evidence="6">
    <location>
        <begin position="385"/>
        <end position="444"/>
    </location>
</feature>
<dbReference type="EMBL" id="AUSU01006010">
    <property type="protein sequence ID" value="EPS62631.1"/>
    <property type="molecule type" value="Genomic_DNA"/>
</dbReference>
<evidence type="ECO:0000259" key="5">
    <source>
        <dbReference type="PROSITE" id="PS50090"/>
    </source>
</evidence>
<dbReference type="CDD" id="cd11660">
    <property type="entry name" value="SANT_TRF"/>
    <property type="match status" value="1"/>
</dbReference>
<reference evidence="7 8" key="1">
    <citation type="journal article" date="2013" name="BMC Genomics">
        <title>The miniature genome of a carnivorous plant Genlisea aurea contains a low number of genes and short non-coding sequences.</title>
        <authorList>
            <person name="Leushkin E.V."/>
            <person name="Sutormin R.A."/>
            <person name="Nabieva E.R."/>
            <person name="Penin A.A."/>
            <person name="Kondrashov A.S."/>
            <person name="Logacheva M.D."/>
        </authorList>
    </citation>
    <scope>NUCLEOTIDE SEQUENCE [LARGE SCALE GENOMIC DNA]</scope>
</reference>
<keyword evidence="3" id="KW-0539">Nucleus</keyword>
<evidence type="ECO:0000256" key="2">
    <source>
        <dbReference type="ARBA" id="ARBA00023125"/>
    </source>
</evidence>
<dbReference type="PANTHER" id="PTHR21717:SF70">
    <property type="entry name" value="TELOMERE REPEAT-BINDING PROTEIN 2-RELATED"/>
    <property type="match status" value="1"/>
</dbReference>
<feature type="region of interest" description="Disordered" evidence="4">
    <location>
        <begin position="81"/>
        <end position="199"/>
    </location>
</feature>
<dbReference type="GO" id="GO:0042162">
    <property type="term" value="F:telomeric DNA binding"/>
    <property type="evidence" value="ECO:0007669"/>
    <property type="project" value="UniProtKB-ARBA"/>
</dbReference>
<dbReference type="Pfam" id="PF00249">
    <property type="entry name" value="Myb_DNA-binding"/>
    <property type="match status" value="1"/>
</dbReference>
<proteinExistence type="predicted"/>